<feature type="region of interest" description="Disordered" evidence="1">
    <location>
        <begin position="1"/>
        <end position="55"/>
    </location>
</feature>
<keyword evidence="4" id="KW-1185">Reference proteome</keyword>
<reference evidence="3 4" key="1">
    <citation type="submission" date="2019-04" db="EMBL/GenBank/DDBJ databases">
        <title>Streptomyces oryziradicis sp. nov., a novel actinomycete isolated from rhizosphere soil of rice (Oryza sativa L.).</title>
        <authorList>
            <person name="Li C."/>
        </authorList>
    </citation>
    <scope>NUCLEOTIDE SEQUENCE [LARGE SCALE GENOMIC DNA]</scope>
    <source>
        <strain evidence="3 4">NEAU-C40</strain>
    </source>
</reference>
<accession>A0A4U0SFB3</accession>
<dbReference type="Pfam" id="PF07702">
    <property type="entry name" value="UTRA"/>
    <property type="match status" value="1"/>
</dbReference>
<dbReference type="InterPro" id="IPR028978">
    <property type="entry name" value="Chorismate_lyase_/UTRA_dom_sf"/>
</dbReference>
<dbReference type="GO" id="GO:0003677">
    <property type="term" value="F:DNA binding"/>
    <property type="evidence" value="ECO:0007669"/>
    <property type="project" value="InterPro"/>
</dbReference>
<gene>
    <name evidence="3" type="ORF">FCI23_29145</name>
</gene>
<dbReference type="SMART" id="SM00866">
    <property type="entry name" value="UTRA"/>
    <property type="match status" value="1"/>
</dbReference>
<proteinExistence type="predicted"/>
<evidence type="ECO:0000259" key="2">
    <source>
        <dbReference type="SMART" id="SM00866"/>
    </source>
</evidence>
<feature type="domain" description="UbiC transcription regulator-associated" evidence="2">
    <location>
        <begin position="5"/>
        <end position="173"/>
    </location>
</feature>
<evidence type="ECO:0000256" key="1">
    <source>
        <dbReference type="SAM" id="MobiDB-lite"/>
    </source>
</evidence>
<evidence type="ECO:0000313" key="3">
    <source>
        <dbReference type="EMBL" id="TKA08156.1"/>
    </source>
</evidence>
<dbReference type="InterPro" id="IPR011663">
    <property type="entry name" value="UTRA"/>
</dbReference>
<protein>
    <submittedName>
        <fullName evidence="3">UTRA domain-containing protein</fullName>
    </submittedName>
</protein>
<dbReference type="EMBL" id="SUMC01000033">
    <property type="protein sequence ID" value="TKA08156.1"/>
    <property type="molecule type" value="Genomic_DNA"/>
</dbReference>
<dbReference type="SUPFAM" id="SSF64288">
    <property type="entry name" value="Chorismate lyase-like"/>
    <property type="match status" value="1"/>
</dbReference>
<organism evidence="3 4">
    <name type="scientific">Actinacidiphila oryziradicis</name>
    <dbReference type="NCBI Taxonomy" id="2571141"/>
    <lineage>
        <taxon>Bacteria</taxon>
        <taxon>Bacillati</taxon>
        <taxon>Actinomycetota</taxon>
        <taxon>Actinomycetes</taxon>
        <taxon>Kitasatosporales</taxon>
        <taxon>Streptomycetaceae</taxon>
        <taxon>Actinacidiphila</taxon>
    </lineage>
</organism>
<dbReference type="Proteomes" id="UP000305778">
    <property type="component" value="Unassembled WGS sequence"/>
</dbReference>
<sequence>ESMARGGHAVRQTVLDARRVDPATAEAPPPDPSNGRPSLARSRPDSHGAPTELHVTGEQYHFPDFPGAVMEYRYIRWVDELPWSVSFAAIPAALAPPSWDGTNSLFAAMSAAHGVEVLRDDRCFSAVPAKPEDAAWLEVQVGTPLLLLRGTNSNTQGQAVAHIVHRIRGDRAEYAVRVPH</sequence>
<comment type="caution">
    <text evidence="3">The sequence shown here is derived from an EMBL/GenBank/DDBJ whole genome shotgun (WGS) entry which is preliminary data.</text>
</comment>
<dbReference type="GO" id="GO:0006355">
    <property type="term" value="P:regulation of DNA-templated transcription"/>
    <property type="evidence" value="ECO:0007669"/>
    <property type="project" value="InterPro"/>
</dbReference>
<feature type="non-terminal residue" evidence="3">
    <location>
        <position position="1"/>
    </location>
</feature>
<dbReference type="AlphaFoldDB" id="A0A4U0SFB3"/>
<dbReference type="Gene3D" id="3.40.1410.10">
    <property type="entry name" value="Chorismate lyase-like"/>
    <property type="match status" value="1"/>
</dbReference>
<name>A0A4U0SFB3_9ACTN</name>
<evidence type="ECO:0000313" key="4">
    <source>
        <dbReference type="Proteomes" id="UP000305778"/>
    </source>
</evidence>
<dbReference type="RefSeq" id="WP_136726935.1">
    <property type="nucleotide sequence ID" value="NZ_SUMC01000033.1"/>
</dbReference>
<dbReference type="OrthoDB" id="7363114at2"/>